<keyword evidence="5" id="KW-1185">Reference proteome</keyword>
<sequence>MVVAVTGLLAFQVHAGNEVLVSTDWLEQNLNNDKIRIVEVSVTPGVYERGHIPGAVNFRWHSDLVDPVKRDIASQENFQQLLRDAGISDGTTVVLYGDNNNWFAAWGAWIFDVYQVEGVKLLDGGRNKWEAEGRPLDTRAARYNGGNITLTGYNPRLRARLQDVVAVAEGREDQALIDIRSPDEYQGKVIAPAGVQELAVRAGHVPGAVNVPWSSAVAADGSFKPADELRALYQSVGVDGSKPVIVYCRIGERSSHTWFALSKILGYEVRNYDGSWTEYGNSVGVPVTNPAGTVWGGL</sequence>
<dbReference type="Pfam" id="PF00581">
    <property type="entry name" value="Rhodanese"/>
    <property type="match status" value="2"/>
</dbReference>
<dbReference type="InterPro" id="IPR001763">
    <property type="entry name" value="Rhodanese-like_dom"/>
</dbReference>
<feature type="domain" description="Rhodanese" evidence="3">
    <location>
        <begin position="31"/>
        <end position="138"/>
    </location>
</feature>
<dbReference type="Gene3D" id="3.40.250.10">
    <property type="entry name" value="Rhodanese-like domain"/>
    <property type="match status" value="2"/>
</dbReference>
<dbReference type="CDD" id="cd01449">
    <property type="entry name" value="TST_Repeat_2"/>
    <property type="match status" value="1"/>
</dbReference>
<evidence type="ECO:0000256" key="1">
    <source>
        <dbReference type="ARBA" id="ARBA00022737"/>
    </source>
</evidence>
<dbReference type="PROSITE" id="PS00380">
    <property type="entry name" value="RHODANESE_1"/>
    <property type="match status" value="1"/>
</dbReference>
<dbReference type="PROSITE" id="PS00683">
    <property type="entry name" value="RHODANESE_2"/>
    <property type="match status" value="1"/>
</dbReference>
<gene>
    <name evidence="4" type="ORF">JKV55_03185</name>
</gene>
<evidence type="ECO:0000313" key="5">
    <source>
        <dbReference type="Proteomes" id="UP000638570"/>
    </source>
</evidence>
<evidence type="ECO:0000259" key="3">
    <source>
        <dbReference type="PROSITE" id="PS50206"/>
    </source>
</evidence>
<dbReference type="InterPro" id="IPR051126">
    <property type="entry name" value="Thiosulfate_sulfurtransferase"/>
</dbReference>
<keyword evidence="2" id="KW-0808">Transferase</keyword>
<protein>
    <recommendedName>
        <fullName evidence="2">Sulfurtransferase</fullName>
    </recommendedName>
</protein>
<dbReference type="SUPFAM" id="SSF52821">
    <property type="entry name" value="Rhodanese/Cell cycle control phosphatase"/>
    <property type="match status" value="2"/>
</dbReference>
<dbReference type="EMBL" id="JAERTZ010000008">
    <property type="protein sequence ID" value="MBL1376338.1"/>
    <property type="molecule type" value="Genomic_DNA"/>
</dbReference>
<dbReference type="InterPro" id="IPR036873">
    <property type="entry name" value="Rhodanese-like_dom_sf"/>
</dbReference>
<keyword evidence="1" id="KW-0677">Repeat</keyword>
<dbReference type="InterPro" id="IPR001307">
    <property type="entry name" value="Thiosulphate_STrfase_CS"/>
</dbReference>
<dbReference type="CDD" id="cd01448">
    <property type="entry name" value="TST_Repeat_1"/>
    <property type="match status" value="1"/>
</dbReference>
<dbReference type="PANTHER" id="PTHR43855:SF1">
    <property type="entry name" value="THIOSULFATE SULFURTRANSFERASE"/>
    <property type="match status" value="1"/>
</dbReference>
<name>A0ABS1QQB9_9GAMM</name>
<organism evidence="4 5">
    <name type="scientific">Zobellella iuensis</name>
    <dbReference type="NCBI Taxonomy" id="2803811"/>
    <lineage>
        <taxon>Bacteria</taxon>
        <taxon>Pseudomonadati</taxon>
        <taxon>Pseudomonadota</taxon>
        <taxon>Gammaproteobacteria</taxon>
        <taxon>Aeromonadales</taxon>
        <taxon>Aeromonadaceae</taxon>
        <taxon>Zobellella</taxon>
    </lineage>
</organism>
<dbReference type="SMART" id="SM00450">
    <property type="entry name" value="RHOD"/>
    <property type="match status" value="2"/>
</dbReference>
<proteinExistence type="predicted"/>
<dbReference type="PROSITE" id="PS50206">
    <property type="entry name" value="RHODANESE_3"/>
    <property type="match status" value="2"/>
</dbReference>
<evidence type="ECO:0000313" key="4">
    <source>
        <dbReference type="EMBL" id="MBL1376338.1"/>
    </source>
</evidence>
<feature type="domain" description="Rhodanese" evidence="3">
    <location>
        <begin position="170"/>
        <end position="288"/>
    </location>
</feature>
<accession>A0ABS1QQB9</accession>
<dbReference type="Proteomes" id="UP000638570">
    <property type="component" value="Unassembled WGS sequence"/>
</dbReference>
<evidence type="ECO:0000256" key="2">
    <source>
        <dbReference type="RuleBase" id="RU000507"/>
    </source>
</evidence>
<reference evidence="5" key="1">
    <citation type="submission" date="2021-01" db="EMBL/GenBank/DDBJ databases">
        <title>Genome public.</title>
        <authorList>
            <person name="Liu C."/>
            <person name="Sun Q."/>
        </authorList>
    </citation>
    <scope>NUCLEOTIDE SEQUENCE [LARGE SCALE GENOMIC DNA]</scope>
    <source>
        <strain evidence="5">CGMCC 1.18722</strain>
    </source>
</reference>
<dbReference type="PANTHER" id="PTHR43855">
    <property type="entry name" value="THIOSULFATE SULFURTRANSFERASE"/>
    <property type="match status" value="1"/>
</dbReference>
<comment type="caution">
    <text evidence="4">The sequence shown here is derived from an EMBL/GenBank/DDBJ whole genome shotgun (WGS) entry which is preliminary data.</text>
</comment>